<proteinExistence type="predicted"/>
<evidence type="ECO:0000256" key="1">
    <source>
        <dbReference type="SAM" id="MobiDB-lite"/>
    </source>
</evidence>
<accession>A0A2I2L1X0</accession>
<sequence length="227" mass="23537">MTDSGESRLGDGSGDARIVLHRLLDAAPVRHLLDDSNPRATLVAAILSGRVFEDVVAGGYSTLDPDYFVPVDVEEKRYRGQAYLYVPRPSGGLLNHGFRLPDAPPGQEGTGTISWDSPPPASRRSAVQAGTAAGGPVSIRTTHPRPACGGVGSAARSAVRAGRRSTTCSSRTRPAGGPHCSSPPPCCPARTATPCSTPNSVSPRSAASPNRREACWPLPATTCACVS</sequence>
<dbReference type="Proteomes" id="UP000234331">
    <property type="component" value="Unassembled WGS sequence"/>
</dbReference>
<evidence type="ECO:0000313" key="3">
    <source>
        <dbReference type="Proteomes" id="UP000234331"/>
    </source>
</evidence>
<keyword evidence="3" id="KW-1185">Reference proteome</keyword>
<name>A0A2I2L1X0_9ACTN</name>
<evidence type="ECO:0000313" key="2">
    <source>
        <dbReference type="EMBL" id="SNQ51912.1"/>
    </source>
</evidence>
<dbReference type="AlphaFoldDB" id="A0A2I2L1X0"/>
<feature type="compositionally biased region" description="Low complexity" evidence="1">
    <location>
        <begin position="153"/>
        <end position="180"/>
    </location>
</feature>
<dbReference type="RefSeq" id="WP_133150905.1">
    <property type="nucleotide sequence ID" value="NZ_FZMO01000554.1"/>
</dbReference>
<reference evidence="2 3" key="1">
    <citation type="submission" date="2017-06" db="EMBL/GenBank/DDBJ databases">
        <authorList>
            <person name="Kim H.J."/>
            <person name="Triplett B.A."/>
        </authorList>
    </citation>
    <scope>NUCLEOTIDE SEQUENCE [LARGE SCALE GENOMIC DNA]</scope>
    <source>
        <strain evidence="2">FRACA_ARgP5</strain>
    </source>
</reference>
<dbReference type="EMBL" id="FZMO01000554">
    <property type="protein sequence ID" value="SNQ51912.1"/>
    <property type="molecule type" value="Genomic_DNA"/>
</dbReference>
<organism evidence="2 3">
    <name type="scientific">Frankia canadensis</name>
    <dbReference type="NCBI Taxonomy" id="1836972"/>
    <lineage>
        <taxon>Bacteria</taxon>
        <taxon>Bacillati</taxon>
        <taxon>Actinomycetota</taxon>
        <taxon>Actinomycetes</taxon>
        <taxon>Frankiales</taxon>
        <taxon>Frankiaceae</taxon>
        <taxon>Frankia</taxon>
    </lineage>
</organism>
<feature type="region of interest" description="Disordered" evidence="1">
    <location>
        <begin position="102"/>
        <end position="183"/>
    </location>
</feature>
<gene>
    <name evidence="2" type="ORF">FRACA_860010</name>
</gene>
<dbReference type="OrthoDB" id="3424167at2"/>
<protein>
    <submittedName>
        <fullName evidence="2">Uncharacterized protein</fullName>
    </submittedName>
</protein>